<dbReference type="AlphaFoldDB" id="A0A7K0FX16"/>
<sequence length="248" mass="28421">MKISIITVVYNGEAYLKECIESVINQSYQNMEYIIVDGDSTDGTLSIIEEYQTHVHQLISEPDQGLYDAINKGIAMASGEIVGILNADDMLADQNVIEQIAKSFVQDSSIDAVYGDLNYIHPINHKILRAWKSKQAGKKEIARGWMPAHPTLYIRKQLFGKYGNYALNLGTAADYDLILRYFYQHQLKAYYIPFLMVNMRMGGVSNKNFSSLMRAFQNDYKALKMNNIPYAFSVLLRKKLSKIKQYWQ</sequence>
<feature type="domain" description="Glycosyltransferase 2-like" evidence="1">
    <location>
        <begin position="4"/>
        <end position="114"/>
    </location>
</feature>
<gene>
    <name evidence="2" type="ORF">GJU39_05825</name>
</gene>
<evidence type="ECO:0000313" key="2">
    <source>
        <dbReference type="EMBL" id="MRX75604.1"/>
    </source>
</evidence>
<dbReference type="Pfam" id="PF00535">
    <property type="entry name" value="Glycos_transf_2"/>
    <property type="match status" value="1"/>
</dbReference>
<dbReference type="SUPFAM" id="SSF53448">
    <property type="entry name" value="Nucleotide-diphospho-sugar transferases"/>
    <property type="match status" value="1"/>
</dbReference>
<dbReference type="OrthoDB" id="9788101at2"/>
<dbReference type="PANTHER" id="PTHR22916">
    <property type="entry name" value="GLYCOSYLTRANSFERASE"/>
    <property type="match status" value="1"/>
</dbReference>
<keyword evidence="3" id="KW-1185">Reference proteome</keyword>
<organism evidence="2 3">
    <name type="scientific">Pedobacter petrophilus</name>
    <dbReference type="NCBI Taxonomy" id="1908241"/>
    <lineage>
        <taxon>Bacteria</taxon>
        <taxon>Pseudomonadati</taxon>
        <taxon>Bacteroidota</taxon>
        <taxon>Sphingobacteriia</taxon>
        <taxon>Sphingobacteriales</taxon>
        <taxon>Sphingobacteriaceae</taxon>
        <taxon>Pedobacter</taxon>
    </lineage>
</organism>
<accession>A0A7K0FX16</accession>
<comment type="caution">
    <text evidence="2">The sequence shown here is derived from an EMBL/GenBank/DDBJ whole genome shotgun (WGS) entry which is preliminary data.</text>
</comment>
<dbReference type="GO" id="GO:0016758">
    <property type="term" value="F:hexosyltransferase activity"/>
    <property type="evidence" value="ECO:0007669"/>
    <property type="project" value="UniProtKB-ARBA"/>
</dbReference>
<reference evidence="2 3" key="1">
    <citation type="submission" date="2019-11" db="EMBL/GenBank/DDBJ databases">
        <title>Pedobacter petrophilus genome.</title>
        <authorList>
            <person name="Feldbauer M.J."/>
            <person name="Newman J.D."/>
        </authorList>
    </citation>
    <scope>NUCLEOTIDE SEQUENCE [LARGE SCALE GENOMIC DNA]</scope>
    <source>
        <strain evidence="2 3">LMG 29686</strain>
    </source>
</reference>
<dbReference type="CDD" id="cd06433">
    <property type="entry name" value="GT_2_WfgS_like"/>
    <property type="match status" value="1"/>
</dbReference>
<keyword evidence="2" id="KW-0808">Transferase</keyword>
<dbReference type="RefSeq" id="WP_154279762.1">
    <property type="nucleotide sequence ID" value="NZ_JBHUJQ010000001.1"/>
</dbReference>
<evidence type="ECO:0000313" key="3">
    <source>
        <dbReference type="Proteomes" id="UP000487757"/>
    </source>
</evidence>
<dbReference type="Gene3D" id="3.90.550.10">
    <property type="entry name" value="Spore Coat Polysaccharide Biosynthesis Protein SpsA, Chain A"/>
    <property type="match status" value="1"/>
</dbReference>
<dbReference type="EMBL" id="WKKH01000006">
    <property type="protein sequence ID" value="MRX75604.1"/>
    <property type="molecule type" value="Genomic_DNA"/>
</dbReference>
<proteinExistence type="predicted"/>
<dbReference type="PANTHER" id="PTHR22916:SF3">
    <property type="entry name" value="UDP-GLCNAC:BETAGAL BETA-1,3-N-ACETYLGLUCOSAMINYLTRANSFERASE-LIKE PROTEIN 1"/>
    <property type="match status" value="1"/>
</dbReference>
<evidence type="ECO:0000259" key="1">
    <source>
        <dbReference type="Pfam" id="PF00535"/>
    </source>
</evidence>
<dbReference type="InterPro" id="IPR001173">
    <property type="entry name" value="Glyco_trans_2-like"/>
</dbReference>
<protein>
    <submittedName>
        <fullName evidence="2">Glycosyltransferase</fullName>
    </submittedName>
</protein>
<name>A0A7K0FX16_9SPHI</name>
<dbReference type="InterPro" id="IPR029044">
    <property type="entry name" value="Nucleotide-diphossugar_trans"/>
</dbReference>
<dbReference type="Proteomes" id="UP000487757">
    <property type="component" value="Unassembled WGS sequence"/>
</dbReference>